<keyword evidence="6" id="KW-1185">Reference proteome</keyword>
<dbReference type="Pfam" id="PF13604">
    <property type="entry name" value="AAA_30"/>
    <property type="match status" value="1"/>
</dbReference>
<evidence type="ECO:0000256" key="2">
    <source>
        <dbReference type="ARBA" id="ARBA00022840"/>
    </source>
</evidence>
<evidence type="ECO:0000256" key="1">
    <source>
        <dbReference type="ARBA" id="ARBA00022741"/>
    </source>
</evidence>
<evidence type="ECO:0000256" key="3">
    <source>
        <dbReference type="SAM" id="MobiDB-lite"/>
    </source>
</evidence>
<dbReference type="SUPFAM" id="SSF52540">
    <property type="entry name" value="P-loop containing nucleoside triphosphate hydrolases"/>
    <property type="match status" value="2"/>
</dbReference>
<dbReference type="InterPro" id="IPR014059">
    <property type="entry name" value="TraI/TrwC_relax"/>
</dbReference>
<proteinExistence type="predicted"/>
<evidence type="ECO:0000313" key="5">
    <source>
        <dbReference type="EMBL" id="MBD8527289.1"/>
    </source>
</evidence>
<dbReference type="RefSeq" id="WP_192030710.1">
    <property type="nucleotide sequence ID" value="NZ_JACYTR010000046.1"/>
</dbReference>
<keyword evidence="2" id="KW-0067">ATP-binding</keyword>
<gene>
    <name evidence="5" type="ORF">IFO71_16215</name>
</gene>
<dbReference type="GO" id="GO:0017116">
    <property type="term" value="F:single-stranded DNA helicase activity"/>
    <property type="evidence" value="ECO:0007669"/>
    <property type="project" value="TreeGrafter"/>
</dbReference>
<dbReference type="GO" id="GO:0005524">
    <property type="term" value="F:ATP binding"/>
    <property type="evidence" value="ECO:0007669"/>
    <property type="project" value="UniProtKB-KW"/>
</dbReference>
<accession>A0AAW3ZQ55</accession>
<name>A0AAW3ZQ55_9GAMM</name>
<protein>
    <submittedName>
        <fullName evidence="5">Relaxase domain-containing protein</fullName>
    </submittedName>
</protein>
<dbReference type="Proteomes" id="UP000613768">
    <property type="component" value="Unassembled WGS sequence"/>
</dbReference>
<evidence type="ECO:0000313" key="6">
    <source>
        <dbReference type="Proteomes" id="UP000613768"/>
    </source>
</evidence>
<feature type="region of interest" description="Disordered" evidence="3">
    <location>
        <begin position="924"/>
        <end position="946"/>
    </location>
</feature>
<dbReference type="GO" id="GO:0009338">
    <property type="term" value="C:exodeoxyribonuclease V complex"/>
    <property type="evidence" value="ECO:0007669"/>
    <property type="project" value="TreeGrafter"/>
</dbReference>
<dbReference type="InterPro" id="IPR014862">
    <property type="entry name" value="TrwC"/>
</dbReference>
<dbReference type="SUPFAM" id="SSF55464">
    <property type="entry name" value="Origin of replication-binding domain, RBD-like"/>
    <property type="match status" value="1"/>
</dbReference>
<dbReference type="GO" id="GO:0006310">
    <property type="term" value="P:DNA recombination"/>
    <property type="evidence" value="ECO:0007669"/>
    <property type="project" value="TreeGrafter"/>
</dbReference>
<dbReference type="Gene3D" id="3.40.50.300">
    <property type="entry name" value="P-loop containing nucleotide triphosphate hydrolases"/>
    <property type="match status" value="2"/>
</dbReference>
<sequence>MLSIAALDAQGKGAGDILAYLKATEYYIGQDGEAENMSQWVGKGAEALGLSGTVAIEHMDALAQGYAPDGRALCRNAGEKPTITIDANGNEVVKGGHRVGHDLTFSAPKSVSVLFAAADDDERKQILEAVNQSSQAAIGWLESRCVTRRGKGGCERMDVAGLAVSTHTHMGSRELDPQLHVHNLVYGVAKGADGKWSTFDQASLYEDKHAAGALFRAELAARMQAMGYSIERQVQRDDEGQRTGHVYWEVAGISEQTQEHFSKRRQQILAHLKEHGGSAQQATLATRKHKDEPSFRELDDLWKQSLTDLKHEQGITIDPTALKAPNGERGRLVNRGDSDAPLTDREILDMQHEREAMFSKANVVQHFMQERLGEDTATILKAADQRLAQDDLVKLNNKPVGRFVTQLATRDREPRYATEKWMAIENEWTQRITERARGDHDQHWKMPATMAAKAISDFESKKGFRLNDEQRRAVEHVMSGSAGTACIVGRAGTGKTTVAECWVPALQVQGREIIGAAPSWKAAKLLESGSGIPSFSNDSLLSELDAGRRTLTSNTLILVDEAGMTGTQHLVRLQRHADAVGAKVVYQGDALQLQPIAAGGGFRALEQAVGAVELLDIRRQKTQKGREIANAMYGDGTKPKEGERDYSERGALGADIWRQLQDNQHVVEMATSKAAMDRLVKDYFAAEGPSSEKLIIADTRHAVQRLNERVRAEKQRRGEVGADMATVEMSIRGVKQTTTVGVGDEMVFTKKNKDLGVVNGDAGVVVAVATMPGKPGWADISIRMTEGEQAGKTLRFWTNGDKDQPTLTHAYAITIHKSQGQGRDHLFQFVSSAGMSDQHLGLVAYTRHKETFKLYGSANDLETLHVRFGTDRLKRNATEAGLHDQPTAQRERERERQRSSTMSEALERLQKMPGVRQVIEQMDRWKQRPQPEIPMQHQEPRRIARL</sequence>
<dbReference type="NCBIfam" id="TIGR02686">
    <property type="entry name" value="relax_trwC"/>
    <property type="match status" value="1"/>
</dbReference>
<keyword evidence="1" id="KW-0547">Nucleotide-binding</keyword>
<dbReference type="PANTHER" id="PTHR43788:SF6">
    <property type="entry name" value="DNA HELICASE B"/>
    <property type="match status" value="1"/>
</dbReference>
<feature type="compositionally biased region" description="Basic and acidic residues" evidence="3">
    <location>
        <begin position="889"/>
        <end position="898"/>
    </location>
</feature>
<dbReference type="InterPro" id="IPR050534">
    <property type="entry name" value="Coronavir_polyprotein_1ab"/>
</dbReference>
<feature type="region of interest" description="Disordered" evidence="3">
    <location>
        <begin position="876"/>
        <end position="911"/>
    </location>
</feature>
<dbReference type="AlphaFoldDB" id="A0AAW3ZQ55"/>
<organism evidence="5 6">
    <name type="scientific">Pseudomarimonas arenosa</name>
    <dbReference type="NCBI Taxonomy" id="2774145"/>
    <lineage>
        <taxon>Bacteria</taxon>
        <taxon>Pseudomonadati</taxon>
        <taxon>Pseudomonadota</taxon>
        <taxon>Gammaproteobacteria</taxon>
        <taxon>Lysobacterales</taxon>
        <taxon>Lysobacteraceae</taxon>
        <taxon>Pseudomarimonas</taxon>
    </lineage>
</organism>
<dbReference type="Gene3D" id="2.30.30.940">
    <property type="match status" value="1"/>
</dbReference>
<feature type="compositionally biased region" description="Basic and acidic residues" evidence="3">
    <location>
        <begin position="326"/>
        <end position="340"/>
    </location>
</feature>
<dbReference type="CDD" id="cd18809">
    <property type="entry name" value="SF1_C_RecD"/>
    <property type="match status" value="1"/>
</dbReference>
<dbReference type="PANTHER" id="PTHR43788">
    <property type="entry name" value="DNA2/NAM7 HELICASE FAMILY MEMBER"/>
    <property type="match status" value="1"/>
</dbReference>
<dbReference type="EMBL" id="JACYTR010000046">
    <property type="protein sequence ID" value="MBD8527289.1"/>
    <property type="molecule type" value="Genomic_DNA"/>
</dbReference>
<feature type="region of interest" description="Disordered" evidence="3">
    <location>
        <begin position="320"/>
        <end position="340"/>
    </location>
</feature>
<dbReference type="NCBIfam" id="NF041492">
    <property type="entry name" value="MobF"/>
    <property type="match status" value="1"/>
</dbReference>
<dbReference type="Pfam" id="PF08751">
    <property type="entry name" value="TrwC"/>
    <property type="match status" value="1"/>
</dbReference>
<evidence type="ECO:0000259" key="4">
    <source>
        <dbReference type="Pfam" id="PF08751"/>
    </source>
</evidence>
<reference evidence="5 6" key="1">
    <citation type="submission" date="2020-09" db="EMBL/GenBank/DDBJ databases">
        <title>Pseudoxanthomonas sp. CAU 1598 isolated from sand of Yaerae Beach.</title>
        <authorList>
            <person name="Kim W."/>
        </authorList>
    </citation>
    <scope>NUCLEOTIDE SEQUENCE [LARGE SCALE GENOMIC DNA]</scope>
    <source>
        <strain evidence="5 6">CAU 1598</strain>
    </source>
</reference>
<dbReference type="InterPro" id="IPR027417">
    <property type="entry name" value="P-loop_NTPase"/>
</dbReference>
<comment type="caution">
    <text evidence="5">The sequence shown here is derived from an EMBL/GenBank/DDBJ whole genome shotgun (WGS) entry which is preliminary data.</text>
</comment>
<feature type="domain" description="TrwC relaxase" evidence="4">
    <location>
        <begin position="17"/>
        <end position="308"/>
    </location>
</feature>